<dbReference type="InParanoid" id="Q55476"/>
<feature type="domain" description="Transglycosylase SLT" evidence="4">
    <location>
        <begin position="692"/>
        <end position="803"/>
    </location>
</feature>
<sequence>MVWHYSNIMHKKSKAQLQDYFKDLTAIGNASSEQMEANRDGIQGETEENINPPPQNPKKRLSLPNLSSPSLAAEAENLESAGQPGSDYLSNSFGQANKANVAVAPVNSDYIAPEKLEDQPGDFFGGKRWFWLGGILVLLVGGTALTLPKALEMVNGWRQEAQLKAYEQEQHQDSEVLRLALLPPDQRRSKLEAIANQEVLSLERSRARFLLAGDLLAEFEGGPALRVLEGLEVQYPVLAPYILLMRGRGYQLSNENDQAEATWQDILDQYPDSPVVVNALENLGSLDETYWQQAIADHPGHPRTLAILHQQLESEPNALEIQRQILQNHPTDGRTAAVINSLTANRQGELTPEDWQAMGDNFWHRRIYNQAIAPYEKAPSNARNLYRLARAQQISKLDNEAKENYRQLIATYPDSEETALALRRLAELVPPREGVQYLQQLEQQFPDQGASALAARIDLLAKFDANQAQQARQALLQKYPNSDAAADYRWRQAQEFAKAGNYTEAWRWAKEIANQNPQSDVTPKAIFWIGKWAQQLGRSADSKAAFETVLAKYPQSYYAWRSAVLLGWQVGDFNSVRFLNPPVTVPDQRPLPPAGSPTFRELYRLAQDQEAIELFNAEVRARAEGEATPELTVNEGFTEALLKLTQQEYLQGINQVLNLRNPEDPEQRKQWEELRSTRDYWQTLFPFPYQQLIFEWSEKRQVNPFLVTALIRQESRFEKNIQSPVGATGLMQIMPATAEWIAPQIGLKEYSLTDPTDNVNMGTWYFDHTHKTYNNNSALAVASYNAGPGNVAKWLQEFNNADPDLFVERIPFAETKGYVESVFGNYWNYLRIYDPDVEKLMGQVGKN</sequence>
<dbReference type="Gene3D" id="1.10.530.10">
    <property type="match status" value="1"/>
</dbReference>
<dbReference type="PhylomeDB" id="Q55476"/>
<dbReference type="InterPro" id="IPR011990">
    <property type="entry name" value="TPR-like_helical_dom_sf"/>
</dbReference>
<dbReference type="PIR" id="S75975">
    <property type="entry name" value="S75975"/>
</dbReference>
<keyword evidence="6" id="KW-1185">Reference proteome</keyword>
<dbReference type="Proteomes" id="UP000001425">
    <property type="component" value="Chromosome"/>
</dbReference>
<dbReference type="AlphaFoldDB" id="Q55476"/>
<dbReference type="PANTHER" id="PTHR37423">
    <property type="entry name" value="SOLUBLE LYTIC MUREIN TRANSGLYCOSYLASE-RELATED"/>
    <property type="match status" value="1"/>
</dbReference>
<dbReference type="IntAct" id="Q55476">
    <property type="interactions" value="1"/>
</dbReference>
<dbReference type="GO" id="GO:0004553">
    <property type="term" value="F:hydrolase activity, hydrolyzing O-glycosyl compounds"/>
    <property type="evidence" value="ECO:0007669"/>
    <property type="project" value="InterPro"/>
</dbReference>
<gene>
    <name evidence="5" type="primary">slt</name>
</gene>
<dbReference type="InterPro" id="IPR008258">
    <property type="entry name" value="Transglycosylase_SLT_dom_1"/>
</dbReference>
<evidence type="ECO:0000259" key="4">
    <source>
        <dbReference type="Pfam" id="PF01464"/>
    </source>
</evidence>
<dbReference type="EnsemblBacteria" id="BAA10822">
    <property type="protein sequence ID" value="BAA10822"/>
    <property type="gene ID" value="BAA10822"/>
</dbReference>
<keyword evidence="3" id="KW-0812">Transmembrane</keyword>
<protein>
    <submittedName>
        <fullName evidence="5">Soluble lytic transglycosylase</fullName>
    </submittedName>
</protein>
<dbReference type="InterPro" id="IPR019734">
    <property type="entry name" value="TPR_rpt"/>
</dbReference>
<dbReference type="InterPro" id="IPR023346">
    <property type="entry name" value="Lysozyme-like_dom_sf"/>
</dbReference>
<dbReference type="KEGG" id="syn:slr0534"/>
<feature type="region of interest" description="Disordered" evidence="2">
    <location>
        <begin position="44"/>
        <end position="65"/>
    </location>
</feature>
<dbReference type="Pfam" id="PF13174">
    <property type="entry name" value="TPR_6"/>
    <property type="match status" value="3"/>
</dbReference>
<dbReference type="STRING" id="1148.gene:10500326"/>
<organism evidence="5 6">
    <name type="scientific">Synechocystis sp. (strain ATCC 27184 / PCC 6803 / Kazusa)</name>
    <dbReference type="NCBI Taxonomy" id="1111708"/>
    <lineage>
        <taxon>Bacteria</taxon>
        <taxon>Bacillati</taxon>
        <taxon>Cyanobacteriota</taxon>
        <taxon>Cyanophyceae</taxon>
        <taxon>Synechococcales</taxon>
        <taxon>Merismopediaceae</taxon>
        <taxon>Synechocystis</taxon>
    </lineage>
</organism>
<dbReference type="Pfam" id="PF01464">
    <property type="entry name" value="SLT"/>
    <property type="match status" value="1"/>
</dbReference>
<keyword evidence="1" id="KW-0732">Signal</keyword>
<evidence type="ECO:0000313" key="6">
    <source>
        <dbReference type="Proteomes" id="UP000001425"/>
    </source>
</evidence>
<dbReference type="InterPro" id="IPR008939">
    <property type="entry name" value="Lytic_TGlycosylase_superhlx_U"/>
</dbReference>
<dbReference type="eggNOG" id="COG1729">
    <property type="taxonomic scope" value="Bacteria"/>
</dbReference>
<dbReference type="GO" id="GO:0042597">
    <property type="term" value="C:periplasmic space"/>
    <property type="evidence" value="ECO:0007669"/>
    <property type="project" value="InterPro"/>
</dbReference>
<dbReference type="eggNOG" id="COG0457">
    <property type="taxonomic scope" value="Bacteria"/>
</dbReference>
<feature type="transmembrane region" description="Helical" evidence="3">
    <location>
        <begin position="129"/>
        <end position="147"/>
    </location>
</feature>
<keyword evidence="3" id="KW-1133">Transmembrane helix</keyword>
<dbReference type="PANTHER" id="PTHR37423:SF5">
    <property type="entry name" value="SOLUBLE LYTIC MUREIN TRANSGLYCOSYLASE"/>
    <property type="match status" value="1"/>
</dbReference>
<evidence type="ECO:0000256" key="3">
    <source>
        <dbReference type="SAM" id="Phobius"/>
    </source>
</evidence>
<accession>Q55476</accession>
<name>Q55476_SYNY3</name>
<proteinExistence type="predicted"/>
<dbReference type="CDD" id="cd13401">
    <property type="entry name" value="Slt70-like"/>
    <property type="match status" value="1"/>
</dbReference>
<dbReference type="Gene3D" id="1.25.40.10">
    <property type="entry name" value="Tetratricopeptide repeat domain"/>
    <property type="match status" value="3"/>
</dbReference>
<evidence type="ECO:0000313" key="5">
    <source>
        <dbReference type="EMBL" id="BAA10822.1"/>
    </source>
</evidence>
<reference evidence="5 6" key="1">
    <citation type="journal article" date="1995" name="DNA Res.">
        <title>Sequence analysis of the genome of the unicellular cyanobacterium Synechocystis sp. strain PCC6803. I. Sequence features in the 1 Mb region from map positions 64% to 92% of the genome.</title>
        <authorList>
            <person name="Kaneko T."/>
            <person name="Tanaka A."/>
            <person name="Sato S."/>
            <person name="Kotani H."/>
            <person name="Sazuka T."/>
            <person name="Miyajima N."/>
            <person name="Sugiura M."/>
            <person name="Tabata S."/>
        </authorList>
    </citation>
    <scope>NUCLEOTIDE SEQUENCE [LARGE SCALE GENOMIC DNA]</scope>
    <source>
        <strain evidence="6">ATCC 27184 / PCC 6803 / Kazusa</strain>
    </source>
</reference>
<evidence type="ECO:0000256" key="1">
    <source>
        <dbReference type="ARBA" id="ARBA00022729"/>
    </source>
</evidence>
<dbReference type="SUPFAM" id="SSF48435">
    <property type="entry name" value="Bacterial muramidases"/>
    <property type="match status" value="1"/>
</dbReference>
<dbReference type="PaxDb" id="1148-1001335"/>
<dbReference type="SUPFAM" id="SSF53955">
    <property type="entry name" value="Lysozyme-like"/>
    <property type="match status" value="1"/>
</dbReference>
<dbReference type="EMBL" id="BA000022">
    <property type="protein sequence ID" value="BAA10822.1"/>
    <property type="molecule type" value="Genomic_DNA"/>
</dbReference>
<dbReference type="eggNOG" id="COG0741">
    <property type="taxonomic scope" value="Bacteria"/>
</dbReference>
<reference evidence="5 6" key="2">
    <citation type="journal article" date="1996" name="DNA Res.">
        <title>Sequence analysis of the genome of the unicellular cyanobacterium Synechocystis sp. strain PCC6803. II. Sequence determination of the entire genome and assignment of potential protein-coding regions.</title>
        <authorList>
            <person name="Kaneko T."/>
            <person name="Sato S."/>
            <person name="Kotani H."/>
            <person name="Tanaka A."/>
            <person name="Asamizu E."/>
            <person name="Nakamura Y."/>
            <person name="Miyajima N."/>
            <person name="Hirosawa M."/>
            <person name="Sugiura M."/>
            <person name="Sasamoto S."/>
            <person name="Kimura T."/>
            <person name="Hosouchi T."/>
            <person name="Matsuno A."/>
            <person name="Muraki A."/>
            <person name="Nakazaki N."/>
            <person name="Naruo K."/>
            <person name="Okumura S."/>
            <person name="Shimpo S."/>
            <person name="Takeuchi C."/>
            <person name="Wada T."/>
            <person name="Watanabe A."/>
            <person name="Yamada M."/>
            <person name="Yasuda M."/>
            <person name="Tabata S."/>
        </authorList>
    </citation>
    <scope>NUCLEOTIDE SEQUENCE [LARGE SCALE GENOMIC DNA]</scope>
    <source>
        <strain evidence="6">ATCC 27184 / PCC 6803 / Kazusa</strain>
    </source>
</reference>
<dbReference type="CAZy" id="GH23">
    <property type="family name" value="Glycoside Hydrolase Family 23"/>
</dbReference>
<evidence type="ECO:0000256" key="2">
    <source>
        <dbReference type="SAM" id="MobiDB-lite"/>
    </source>
</evidence>
<keyword evidence="3" id="KW-0472">Membrane</keyword>